<dbReference type="PANTHER" id="PTHR24026">
    <property type="entry name" value="FAT ATYPICAL CADHERIN-RELATED"/>
    <property type="match status" value="1"/>
</dbReference>
<keyword evidence="4 7" id="KW-0106">Calcium</keyword>
<evidence type="ECO:0000256" key="2">
    <source>
        <dbReference type="ARBA" id="ARBA00022692"/>
    </source>
</evidence>
<keyword evidence="9" id="KW-1185">Reference proteome</keyword>
<keyword evidence="2" id="KW-0812">Transmembrane</keyword>
<accession>A0A915DLS4</accession>
<dbReference type="Gene3D" id="2.60.40.60">
    <property type="entry name" value="Cadherins"/>
    <property type="match status" value="3"/>
</dbReference>
<dbReference type="PROSITE" id="PS00232">
    <property type="entry name" value="CADHERIN_1"/>
    <property type="match status" value="1"/>
</dbReference>
<evidence type="ECO:0000256" key="3">
    <source>
        <dbReference type="ARBA" id="ARBA00022737"/>
    </source>
</evidence>
<dbReference type="InterPro" id="IPR002126">
    <property type="entry name" value="Cadherin-like_dom"/>
</dbReference>
<comment type="subcellular location">
    <subcellularLocation>
        <location evidence="1">Membrane</location>
    </subcellularLocation>
</comment>
<keyword evidence="6" id="KW-0472">Membrane</keyword>
<reference evidence="10" key="1">
    <citation type="submission" date="2022-11" db="UniProtKB">
        <authorList>
            <consortium name="WormBaseParasite"/>
        </authorList>
    </citation>
    <scope>IDENTIFICATION</scope>
</reference>
<dbReference type="PRINTS" id="PR00205">
    <property type="entry name" value="CADHERIN"/>
</dbReference>
<dbReference type="PROSITE" id="PS50268">
    <property type="entry name" value="CADHERIN_2"/>
    <property type="match status" value="1"/>
</dbReference>
<evidence type="ECO:0000313" key="10">
    <source>
        <dbReference type="WBParaSite" id="jg21336"/>
    </source>
</evidence>
<protein>
    <submittedName>
        <fullName evidence="10">Cadherin domain-containing protein</fullName>
    </submittedName>
</protein>
<dbReference type="SMART" id="SM00112">
    <property type="entry name" value="CA"/>
    <property type="match status" value="1"/>
</dbReference>
<organism evidence="9 10">
    <name type="scientific">Ditylenchus dipsaci</name>
    <dbReference type="NCBI Taxonomy" id="166011"/>
    <lineage>
        <taxon>Eukaryota</taxon>
        <taxon>Metazoa</taxon>
        <taxon>Ecdysozoa</taxon>
        <taxon>Nematoda</taxon>
        <taxon>Chromadorea</taxon>
        <taxon>Rhabditida</taxon>
        <taxon>Tylenchina</taxon>
        <taxon>Tylenchomorpha</taxon>
        <taxon>Sphaerularioidea</taxon>
        <taxon>Anguinidae</taxon>
        <taxon>Anguininae</taxon>
        <taxon>Ditylenchus</taxon>
    </lineage>
</organism>
<evidence type="ECO:0000256" key="5">
    <source>
        <dbReference type="ARBA" id="ARBA00022989"/>
    </source>
</evidence>
<name>A0A915DLS4_9BILA</name>
<dbReference type="GO" id="GO:0005509">
    <property type="term" value="F:calcium ion binding"/>
    <property type="evidence" value="ECO:0007669"/>
    <property type="project" value="UniProtKB-UniRule"/>
</dbReference>
<dbReference type="AlphaFoldDB" id="A0A915DLS4"/>
<keyword evidence="5" id="KW-1133">Transmembrane helix</keyword>
<dbReference type="CDD" id="cd11304">
    <property type="entry name" value="Cadherin_repeat"/>
    <property type="match status" value="2"/>
</dbReference>
<evidence type="ECO:0000256" key="7">
    <source>
        <dbReference type="PROSITE-ProRule" id="PRU00043"/>
    </source>
</evidence>
<evidence type="ECO:0000256" key="4">
    <source>
        <dbReference type="ARBA" id="ARBA00022837"/>
    </source>
</evidence>
<dbReference type="Proteomes" id="UP000887574">
    <property type="component" value="Unplaced"/>
</dbReference>
<dbReference type="InterPro" id="IPR015919">
    <property type="entry name" value="Cadherin-like_sf"/>
</dbReference>
<evidence type="ECO:0000313" key="9">
    <source>
        <dbReference type="Proteomes" id="UP000887574"/>
    </source>
</evidence>
<dbReference type="SUPFAM" id="SSF49313">
    <property type="entry name" value="Cadherin-like"/>
    <property type="match status" value="2"/>
</dbReference>
<dbReference type="GO" id="GO:0005886">
    <property type="term" value="C:plasma membrane"/>
    <property type="evidence" value="ECO:0007669"/>
    <property type="project" value="UniProtKB-SubCell"/>
</dbReference>
<proteinExistence type="predicted"/>
<dbReference type="InterPro" id="IPR020894">
    <property type="entry name" value="Cadherin_CS"/>
</dbReference>
<dbReference type="GO" id="GO:0007156">
    <property type="term" value="P:homophilic cell adhesion via plasma membrane adhesion molecules"/>
    <property type="evidence" value="ECO:0007669"/>
    <property type="project" value="InterPro"/>
</dbReference>
<feature type="domain" description="Cadherin" evidence="8">
    <location>
        <begin position="252"/>
        <end position="356"/>
    </location>
</feature>
<sequence length="640" mass="72156">MLLQKNELLVFRPGTIIFNAKSESNQTSEYNFFVKATNSKGKSVMIPIYVKLTYPTDGLTPVFSYTPQKVLLMENSPIGTFVADFGIENAKKVDLLANSPSNSTSNRLVAALAVDKSGMLRTFAPLSGFKDGEYRLEIKAENGDQKVGEEFQLVFNVSTTSTQETSLAKIQAQIQENCQLLYAIEGNFDQTSPVIIDPETGVLSTNSKEWDETQERLPLIIVARSGHLFSRIGVEMRRQPVSKEFQPKPMFLQNHMLVELLEDAPLNSTVGRVRAQGGQLPVYYYLPLDYSVFGVHPVTGRIHTTQLLDRDNAMNKFTLKVYASYDNPTEFVEKEREEFAVVDVYVLDVNDNDPKFDQPNYEFVMDADSLVGTALGKVRAFDIDSSTDSLTFSLESAKFLYKNTSRRDSASMSSKGHGRRSLQLVNQCLGCSNQGHFRSSFTHAMIWLCDAQSDIVPMLLAENPRGMNSTKLREYLRVLSEASSAKVLLQEMRYRTLQSDATGDNPPLEVEKIIRELKMPEVMALEKAFASTSFNPEMVDANGETKSSSEDSSLLSSLVILCYHRRQFLRQQDYMKNERIAKSTLNTSSSVSSTLRQFSFQPSYPAPYPSYEPSMDSMWDQRQAPPLEHYYTIQEKKICL</sequence>
<dbReference type="PANTHER" id="PTHR24026:SF126">
    <property type="entry name" value="PROTOCADHERIN FAT 4"/>
    <property type="match status" value="1"/>
</dbReference>
<dbReference type="WBParaSite" id="jg21336">
    <property type="protein sequence ID" value="jg21336"/>
    <property type="gene ID" value="jg21336"/>
</dbReference>
<evidence type="ECO:0000256" key="6">
    <source>
        <dbReference type="ARBA" id="ARBA00023136"/>
    </source>
</evidence>
<evidence type="ECO:0000256" key="1">
    <source>
        <dbReference type="ARBA" id="ARBA00004370"/>
    </source>
</evidence>
<evidence type="ECO:0000259" key="8">
    <source>
        <dbReference type="PROSITE" id="PS50268"/>
    </source>
</evidence>
<keyword evidence="3" id="KW-0677">Repeat</keyword>